<feature type="region of interest" description="Disordered" evidence="6">
    <location>
        <begin position="1236"/>
        <end position="1260"/>
    </location>
</feature>
<feature type="region of interest" description="Disordered" evidence="6">
    <location>
        <begin position="1509"/>
        <end position="1590"/>
    </location>
</feature>
<feature type="compositionally biased region" description="Polar residues" evidence="6">
    <location>
        <begin position="1242"/>
        <end position="1258"/>
    </location>
</feature>
<feature type="binding site" evidence="5">
    <location>
        <begin position="985"/>
        <end position="992"/>
    </location>
    <ligand>
        <name>ATP</name>
        <dbReference type="ChEBI" id="CHEBI:30616"/>
    </ligand>
</feature>
<evidence type="ECO:0000256" key="5">
    <source>
        <dbReference type="PROSITE-ProRule" id="PRU00283"/>
    </source>
</evidence>
<evidence type="ECO:0000256" key="3">
    <source>
        <dbReference type="ARBA" id="ARBA00022840"/>
    </source>
</evidence>
<sequence length="2162" mass="239082">MLFSWPSAHSVQVLCYESCIPSLCPLTQLEYRRQSLYIMQCCNEDKTKMAKIESRLPFLHARHGNRPKAYPGQISKYIIQDGLESKFSDYNPDTLPKSQLVKLSPPKVMSSTDIVDGQTVSTMKQPNDKSNPKKQSTGMNVGSKAAFGLKNTVIQLKKPSSTSKSAPVSSPVPKFAMKKSTSAPVSEKNSASSMISKLKHSKTDTTISLDKPNPNLKPSLFTVSKTKLSKVSSPKKIKEALPVSQLVPTPISKNSTTSRLLSPTDCCGDQKPENNESIQSTKSGSKPKHDVNKPGCGEKRKVFQSRLSPPKQFSNNKQPFGSKCSNNYHATTPNNIPGSCTTVSKVSKPAFPSNNFANAGLKTRAGNTCKRSLDPQHLGDKPLHRPLVTTLCEPLLQALSTGAVEVQHSHVSIHHAVQMEMECKPTRTNICYANMVTHCVQLELATEVTRVSYESVKPSVTVNSYSECEQTKIQTLHAPLPVMSACSDVHRASPLAVCAEERQCYTFLQHSKPSPYRKQLVNSFAVKEELSPTAENSARHIATSMPQPWLSADILGNYNSSHLELIIPEPPPNDLKSLAQTKRLQSIEEDNETCEDVNVVNNDRSFSSPLNMPANESINKLVFVSKQSKPMTKSSSILENIFSKIGGKRILSRPQESPPRVRKACVKTNERLRRKPSPRLQRKNTKHLRSTVLPEKLQLKQKHPVQDDSPIRCKEAYYGGDHQHMFKPIEHSQSWQGHPSSPPYSAPPPCLFNQGSTPEQHETAGCRQTYPRGVYASDRNCNLSQGTAPVLDVPKMCRDGHMKIYAPDSYKVKMKESVSGNKCDYNSTQNTFAAMSKSSTSRKSRKNSDGEDNYRYQTVTHFSPILAMGLPPCPPVAQSPVDQGNSALSKVSVAVRLKQSEENMSHSNSYISVNTERGQLVLQDPSNQSNMAPSCRRQLAAVPKFFAFDTVFSSHSMQMDVCRGTVVDVLRSVLQGSDGCVMSFGQSKTGKSYSLVGVDSSCADFGVIPTAISWLYQLIEERKTKTSSRFSVRITCLDIRGHNEELTDLLASCSNDGQDGKLPEQIQLTNTPVYGAQLENLQELRAPDAAKAGFYLDAALTARHNLNEKSDSKGSHFLFTLHVYQHYVEMKPSAGGALVAGGRSRLHFIDIGQCAKSSSSGSALTLAALGSSITAVLNGQRHFPHKDSKLATLLKDSVGQANCKTCILVHISTQPSHYTDTLQILQLAARIHRMKVRRKNKASSNSSDDTGSANSSIRQRCGIRMGTSASLSDPDVSSSEQSVDTVIYNPINKHRHTHLPTAAQKTHKSHVKTHSQGEDYSKLASHSQASPYNKPGTIKKMLSDEETSSEGRRRMPRTNARAWPKVEPCEQEVGNHLEHWQDASRDQWHSPGYSNPLPLPHNPPLPHSYHPQLVDNHPPHYHPHLDTFSNDFYHIVQPDQSSHWISLAQYNGNPEQIGHMTRKASTRSAWAEPPSERRGAKPTIAEVSKQELWVDGPTAFRKNIEGLTSNLKKEQLSPAKRQHRHHSNGERSDKPKNHHHRTPSRKHRDTTKHCHQCGADIKKETKADVTQKAEGSKSAGKPSPKSAQELNVIVKPFVKDWVMRHSKNNTPTKESEAMDQHMEGIPADLQSKANDLYETELDEQDGMQLTVELGLYTEGETTGTSDHPLIDLSCNYSEDANQDGVQIDDSVSNVTADEKVGFESKDESSYDETSLSEEIVEVCDAACQTEFTDSDSHSLQSNTPLADSELPPSPESVLDTTPVVIARYSHTKDSTEAFLNATLQGSMLRKPDGASDPSLHKELLSPQVEYIDTVPRLHAKCYSNTLPRNAYLSCPGSIAVGAPAVTLNDQSEKETVQTVKLQPYLSSSRQNSVPHDLESSSLSNHSLSPKSATKTSGGRLMAPESPPIKQESKLKKPTLFKQTSGELTQNGDCKLSTFSPDKKSRTSKLPGLRLSSKPKDGKTGGSTPVTPTKKSESSKKEKKSLLQPPSSWKSSHKANSKLSAPSVVSAKSNGSVDMNSSPYSHFSLNFLMFCSHSLSYGLCLLTDPWRSSTLRIESSHCEELDKIHQHRHEENKLSQEAMRHVQIQKLLYRQDQLKKEMAEAKSRLMIPAQTWNYELHVALQVDRRNDDGYLEALEKETSILQKRVDACKSRIMLVTSIL</sequence>
<feature type="region of interest" description="Disordered" evidence="6">
    <location>
        <begin position="109"/>
        <end position="140"/>
    </location>
</feature>
<feature type="region of interest" description="Disordered" evidence="6">
    <location>
        <begin position="1857"/>
        <end position="2014"/>
    </location>
</feature>
<organism evidence="8 9">
    <name type="scientific">Bugula neritina</name>
    <name type="common">Brown bryozoan</name>
    <name type="synonym">Sertularia neritina</name>
    <dbReference type="NCBI Taxonomy" id="10212"/>
    <lineage>
        <taxon>Eukaryota</taxon>
        <taxon>Metazoa</taxon>
        <taxon>Spiralia</taxon>
        <taxon>Lophotrochozoa</taxon>
        <taxon>Bryozoa</taxon>
        <taxon>Gymnolaemata</taxon>
        <taxon>Cheilostomatida</taxon>
        <taxon>Flustrina</taxon>
        <taxon>Buguloidea</taxon>
        <taxon>Bugulidae</taxon>
        <taxon>Bugula</taxon>
    </lineage>
</organism>
<accession>A0A7J7ISN0</accession>
<dbReference type="InterPro" id="IPR027640">
    <property type="entry name" value="Kinesin-like_fam"/>
</dbReference>
<feature type="region of interest" description="Disordered" evidence="6">
    <location>
        <begin position="833"/>
        <end position="853"/>
    </location>
</feature>
<dbReference type="GO" id="GO:0005524">
    <property type="term" value="F:ATP binding"/>
    <property type="evidence" value="ECO:0007669"/>
    <property type="project" value="UniProtKB-UniRule"/>
</dbReference>
<evidence type="ECO:0000256" key="2">
    <source>
        <dbReference type="ARBA" id="ARBA00022741"/>
    </source>
</evidence>
<dbReference type="InterPro" id="IPR036961">
    <property type="entry name" value="Kinesin_motor_dom_sf"/>
</dbReference>
<dbReference type="EMBL" id="VXIV02003449">
    <property type="protein sequence ID" value="KAF6016943.1"/>
    <property type="molecule type" value="Genomic_DNA"/>
</dbReference>
<dbReference type="GO" id="GO:0003777">
    <property type="term" value="F:microtubule motor activity"/>
    <property type="evidence" value="ECO:0007669"/>
    <property type="project" value="InterPro"/>
</dbReference>
<evidence type="ECO:0000313" key="8">
    <source>
        <dbReference type="EMBL" id="KAF6016943.1"/>
    </source>
</evidence>
<dbReference type="InterPro" id="IPR027417">
    <property type="entry name" value="P-loop_NTPase"/>
</dbReference>
<dbReference type="GO" id="GO:0007018">
    <property type="term" value="P:microtubule-based movement"/>
    <property type="evidence" value="ECO:0007669"/>
    <property type="project" value="InterPro"/>
</dbReference>
<dbReference type="PROSITE" id="PS50067">
    <property type="entry name" value="KINESIN_MOTOR_2"/>
    <property type="match status" value="1"/>
</dbReference>
<dbReference type="PRINTS" id="PR00380">
    <property type="entry name" value="KINESINHEAVY"/>
</dbReference>
<proteinExistence type="inferred from homology"/>
<comment type="caution">
    <text evidence="8">The sequence shown here is derived from an EMBL/GenBank/DDBJ whole genome shotgun (WGS) entry which is preliminary data.</text>
</comment>
<feature type="region of interest" description="Disordered" evidence="6">
    <location>
        <begin position="1462"/>
        <end position="1484"/>
    </location>
</feature>
<feature type="region of interest" description="Disordered" evidence="6">
    <location>
        <begin position="248"/>
        <end position="328"/>
    </location>
</feature>
<evidence type="ECO:0000259" key="7">
    <source>
        <dbReference type="PROSITE" id="PS50067"/>
    </source>
</evidence>
<evidence type="ECO:0000256" key="6">
    <source>
        <dbReference type="SAM" id="MobiDB-lite"/>
    </source>
</evidence>
<feature type="region of interest" description="Disordered" evidence="6">
    <location>
        <begin position="158"/>
        <end position="235"/>
    </location>
</feature>
<dbReference type="SUPFAM" id="SSF52540">
    <property type="entry name" value="P-loop containing nucleoside triphosphate hydrolases"/>
    <property type="match status" value="1"/>
</dbReference>
<keyword evidence="9" id="KW-1185">Reference proteome</keyword>
<feature type="domain" description="Kinesin motor" evidence="7">
    <location>
        <begin position="890"/>
        <end position="1234"/>
    </location>
</feature>
<name>A0A7J7ISN0_BUGNE</name>
<feature type="compositionally biased region" description="Polar residues" evidence="6">
    <location>
        <begin position="109"/>
        <end position="125"/>
    </location>
</feature>
<feature type="compositionally biased region" description="Basic and acidic residues" evidence="6">
    <location>
        <begin position="287"/>
        <end position="301"/>
    </location>
</feature>
<feature type="compositionally biased region" description="Polar residues" evidence="6">
    <location>
        <begin position="275"/>
        <end position="284"/>
    </location>
</feature>
<dbReference type="GO" id="GO:0008017">
    <property type="term" value="F:microtubule binding"/>
    <property type="evidence" value="ECO:0007669"/>
    <property type="project" value="InterPro"/>
</dbReference>
<feature type="compositionally biased region" description="Low complexity" evidence="6">
    <location>
        <begin position="158"/>
        <end position="174"/>
    </location>
</feature>
<feature type="compositionally biased region" description="Low complexity" evidence="6">
    <location>
        <begin position="1576"/>
        <end position="1587"/>
    </location>
</feature>
<feature type="compositionally biased region" description="Polar residues" evidence="6">
    <location>
        <begin position="1857"/>
        <end position="1873"/>
    </location>
</feature>
<evidence type="ECO:0000256" key="1">
    <source>
        <dbReference type="ARBA" id="ARBA00004245"/>
    </source>
</evidence>
<feature type="compositionally biased region" description="Low complexity" evidence="6">
    <location>
        <begin position="222"/>
        <end position="234"/>
    </location>
</feature>
<dbReference type="SMART" id="SM00129">
    <property type="entry name" value="KISc"/>
    <property type="match status" value="1"/>
</dbReference>
<comment type="subcellular location">
    <subcellularLocation>
        <location evidence="1">Cytoplasm</location>
        <location evidence="1">Cytoskeleton</location>
    </subcellularLocation>
</comment>
<keyword evidence="2 5" id="KW-0547">Nucleotide-binding</keyword>
<gene>
    <name evidence="8" type="ORF">EB796_024752</name>
</gene>
<comment type="similarity">
    <text evidence="5">Belongs to the TRAFAC class myosin-kinesin ATPase superfamily. Kinesin family.</text>
</comment>
<evidence type="ECO:0000256" key="4">
    <source>
        <dbReference type="ARBA" id="ARBA00023212"/>
    </source>
</evidence>
<evidence type="ECO:0000313" key="9">
    <source>
        <dbReference type="Proteomes" id="UP000593567"/>
    </source>
</evidence>
<keyword evidence="3 5" id="KW-0067">ATP-binding</keyword>
<reference evidence="8" key="1">
    <citation type="submission" date="2020-06" db="EMBL/GenBank/DDBJ databases">
        <title>Draft genome of Bugula neritina, a colonial animal packing powerful symbionts and potential medicines.</title>
        <authorList>
            <person name="Rayko M."/>
        </authorList>
    </citation>
    <scope>NUCLEOTIDE SEQUENCE [LARGE SCALE GENOMIC DNA]</scope>
    <source>
        <strain evidence="8">Kwan_BN1</strain>
    </source>
</reference>
<dbReference type="Pfam" id="PF00225">
    <property type="entry name" value="Kinesin"/>
    <property type="match status" value="1"/>
</dbReference>
<dbReference type="OrthoDB" id="8862460at2759"/>
<feature type="compositionally biased region" description="Low complexity" evidence="6">
    <location>
        <begin position="1879"/>
        <end position="1891"/>
    </location>
</feature>
<feature type="compositionally biased region" description="Polar residues" evidence="6">
    <location>
        <begin position="1920"/>
        <end position="1939"/>
    </location>
</feature>
<keyword evidence="4" id="KW-0206">Cytoskeleton</keyword>
<dbReference type="PANTHER" id="PTHR21608">
    <property type="entry name" value="KINESIN-LIKE PROTEIN CG14535"/>
    <property type="match status" value="1"/>
</dbReference>
<feature type="compositionally biased region" description="Polar residues" evidence="6">
    <location>
        <begin position="179"/>
        <end position="195"/>
    </location>
</feature>
<feature type="region of interest" description="Disordered" evidence="6">
    <location>
        <begin position="1733"/>
        <end position="1757"/>
    </location>
</feature>
<feature type="region of interest" description="Disordered" evidence="6">
    <location>
        <begin position="1298"/>
        <end position="1358"/>
    </location>
</feature>
<feature type="compositionally biased region" description="Polar residues" evidence="6">
    <location>
        <begin position="251"/>
        <end position="261"/>
    </location>
</feature>
<feature type="compositionally biased region" description="Basic and acidic residues" evidence="6">
    <location>
        <begin position="1560"/>
        <end position="1575"/>
    </location>
</feature>
<protein>
    <submittedName>
        <fullName evidence="8">KIF26A</fullName>
    </submittedName>
</protein>
<feature type="compositionally biased region" description="Basic residues" evidence="6">
    <location>
        <begin position="1536"/>
        <end position="1555"/>
    </location>
</feature>
<dbReference type="Gene3D" id="3.40.850.10">
    <property type="entry name" value="Kinesin motor domain"/>
    <property type="match status" value="1"/>
</dbReference>
<keyword evidence="4" id="KW-0963">Cytoplasm</keyword>
<dbReference type="Proteomes" id="UP000593567">
    <property type="component" value="Unassembled WGS sequence"/>
</dbReference>
<feature type="compositionally biased region" description="Polar residues" evidence="6">
    <location>
        <begin position="305"/>
        <end position="328"/>
    </location>
</feature>
<dbReference type="InterPro" id="IPR001752">
    <property type="entry name" value="Kinesin_motor_dom"/>
</dbReference>
<dbReference type="PANTHER" id="PTHR21608:SF7">
    <property type="entry name" value="KINESIN-LIKE PROTEIN CG14535"/>
    <property type="match status" value="1"/>
</dbReference>
<keyword evidence="5" id="KW-0505">Motor protein</keyword>
<dbReference type="GO" id="GO:0005856">
    <property type="term" value="C:cytoskeleton"/>
    <property type="evidence" value="ECO:0007669"/>
    <property type="project" value="UniProtKB-SubCell"/>
</dbReference>